<feature type="compositionally biased region" description="Low complexity" evidence="11">
    <location>
        <begin position="87"/>
        <end position="106"/>
    </location>
</feature>
<dbReference type="GO" id="GO:0000398">
    <property type="term" value="P:mRNA splicing, via spliceosome"/>
    <property type="evidence" value="ECO:0007669"/>
    <property type="project" value="TreeGrafter"/>
</dbReference>
<feature type="domain" description="Sm" evidence="12">
    <location>
        <begin position="4"/>
        <end position="84"/>
    </location>
</feature>
<dbReference type="GO" id="GO:0046540">
    <property type="term" value="C:U4/U6 x U5 tri-snRNP complex"/>
    <property type="evidence" value="ECO:0007669"/>
    <property type="project" value="TreeGrafter"/>
</dbReference>
<dbReference type="Pfam" id="PF01423">
    <property type="entry name" value="LSM"/>
    <property type="match status" value="1"/>
</dbReference>
<evidence type="ECO:0000256" key="5">
    <source>
        <dbReference type="ARBA" id="ARBA00022664"/>
    </source>
</evidence>
<evidence type="ECO:0000256" key="2">
    <source>
        <dbReference type="ARBA" id="ARBA00004496"/>
    </source>
</evidence>
<evidence type="ECO:0000256" key="3">
    <source>
        <dbReference type="ARBA" id="ARBA00009123"/>
    </source>
</evidence>
<gene>
    <name evidence="13" type="primary">SmB</name>
    <name evidence="13" type="ORF">CDAR_93411</name>
</gene>
<dbReference type="PANTHER" id="PTHR10701:SF0">
    <property type="entry name" value="SMALL NUCLEAR RIBONUCLEOPROTEIN-ASSOCIATED PROTEIN B"/>
    <property type="match status" value="1"/>
</dbReference>
<dbReference type="SMART" id="SM00651">
    <property type="entry name" value="Sm"/>
    <property type="match status" value="1"/>
</dbReference>
<evidence type="ECO:0000313" key="13">
    <source>
        <dbReference type="EMBL" id="GIY07646.1"/>
    </source>
</evidence>
<evidence type="ECO:0000256" key="10">
    <source>
        <dbReference type="ARBA" id="ARBA00041355"/>
    </source>
</evidence>
<dbReference type="Proteomes" id="UP001054837">
    <property type="component" value="Unassembled WGS sequence"/>
</dbReference>
<dbReference type="GO" id="GO:0071004">
    <property type="term" value="C:U2-type prespliceosome"/>
    <property type="evidence" value="ECO:0007669"/>
    <property type="project" value="TreeGrafter"/>
</dbReference>
<dbReference type="GO" id="GO:0071013">
    <property type="term" value="C:catalytic step 2 spliceosome"/>
    <property type="evidence" value="ECO:0007669"/>
    <property type="project" value="TreeGrafter"/>
</dbReference>
<dbReference type="AlphaFoldDB" id="A0AAV4QHR2"/>
<comment type="subcellular location">
    <subcellularLocation>
        <location evidence="2">Cytoplasm</location>
    </subcellularLocation>
    <subcellularLocation>
        <location evidence="1">Nucleus</location>
    </subcellularLocation>
</comment>
<evidence type="ECO:0000313" key="14">
    <source>
        <dbReference type="Proteomes" id="UP001054837"/>
    </source>
</evidence>
<protein>
    <recommendedName>
        <fullName evidence="10">Sm protein B</fullName>
    </recommendedName>
</protein>
<name>A0AAV4QHR2_9ARAC</name>
<dbReference type="GO" id="GO:0005687">
    <property type="term" value="C:U4 snRNP"/>
    <property type="evidence" value="ECO:0007669"/>
    <property type="project" value="TreeGrafter"/>
</dbReference>
<dbReference type="EMBL" id="BPLQ01004374">
    <property type="protein sequence ID" value="GIY07646.1"/>
    <property type="molecule type" value="Genomic_DNA"/>
</dbReference>
<dbReference type="GO" id="GO:0005737">
    <property type="term" value="C:cytoplasm"/>
    <property type="evidence" value="ECO:0007669"/>
    <property type="project" value="UniProtKB-SubCell"/>
</dbReference>
<dbReference type="GO" id="GO:0070990">
    <property type="term" value="F:snRNP binding"/>
    <property type="evidence" value="ECO:0007669"/>
    <property type="project" value="TreeGrafter"/>
</dbReference>
<dbReference type="InterPro" id="IPR010920">
    <property type="entry name" value="LSM_dom_sf"/>
</dbReference>
<evidence type="ECO:0000256" key="6">
    <source>
        <dbReference type="ARBA" id="ARBA00022884"/>
    </source>
</evidence>
<evidence type="ECO:0000256" key="8">
    <source>
        <dbReference type="ARBA" id="ARBA00023242"/>
    </source>
</evidence>
<keyword evidence="8" id="KW-0539">Nucleus</keyword>
<evidence type="ECO:0000256" key="11">
    <source>
        <dbReference type="SAM" id="MobiDB-lite"/>
    </source>
</evidence>
<dbReference type="GO" id="GO:0005682">
    <property type="term" value="C:U5 snRNP"/>
    <property type="evidence" value="ECO:0007669"/>
    <property type="project" value="TreeGrafter"/>
</dbReference>
<evidence type="ECO:0000256" key="1">
    <source>
        <dbReference type="ARBA" id="ARBA00004123"/>
    </source>
</evidence>
<dbReference type="InterPro" id="IPR047575">
    <property type="entry name" value="Sm"/>
</dbReference>
<feature type="region of interest" description="Disordered" evidence="11">
    <location>
        <begin position="80"/>
        <end position="106"/>
    </location>
</feature>
<accession>A0AAV4QHR2</accession>
<dbReference type="PANTHER" id="PTHR10701">
    <property type="entry name" value="SMALL NUCLEAR RIBONUCLEOPROTEIN-ASSOCIATED PROTEIN B AND N"/>
    <property type="match status" value="1"/>
</dbReference>
<evidence type="ECO:0000256" key="7">
    <source>
        <dbReference type="ARBA" id="ARBA00023187"/>
    </source>
</evidence>
<dbReference type="GO" id="GO:0005686">
    <property type="term" value="C:U2 snRNP"/>
    <property type="evidence" value="ECO:0007669"/>
    <property type="project" value="TreeGrafter"/>
</dbReference>
<keyword evidence="6" id="KW-0694">RNA-binding</keyword>
<keyword evidence="14" id="KW-1185">Reference proteome</keyword>
<proteinExistence type="inferred from homology"/>
<keyword evidence="5" id="KW-0507">mRNA processing</keyword>
<sequence length="106" mass="12188">MTVGRSNQMLQLINYRMRIILRDCRTFIGTLSAYDHHMNIVLTDCTEYRKYKPHRKPEVEGKKVIGTAIFRGENITSIILDEEPPKSSSRSESGSRYGGSSSYSRR</sequence>
<dbReference type="SUPFAM" id="SSF50182">
    <property type="entry name" value="Sm-like ribonucleoproteins"/>
    <property type="match status" value="1"/>
</dbReference>
<keyword evidence="9 13" id="KW-0687">Ribonucleoprotein</keyword>
<evidence type="ECO:0000256" key="9">
    <source>
        <dbReference type="ARBA" id="ARBA00023274"/>
    </source>
</evidence>
<reference evidence="13 14" key="1">
    <citation type="submission" date="2021-06" db="EMBL/GenBank/DDBJ databases">
        <title>Caerostris darwini draft genome.</title>
        <authorList>
            <person name="Kono N."/>
            <person name="Arakawa K."/>
        </authorList>
    </citation>
    <scope>NUCLEOTIDE SEQUENCE [LARGE SCALE GENOMIC DNA]</scope>
</reference>
<dbReference type="PROSITE" id="PS52002">
    <property type="entry name" value="SM"/>
    <property type="match status" value="1"/>
</dbReference>
<dbReference type="InterPro" id="IPR001163">
    <property type="entry name" value="Sm_dom_euk/arc"/>
</dbReference>
<dbReference type="CDD" id="cd01717">
    <property type="entry name" value="Sm_B"/>
    <property type="match status" value="1"/>
</dbReference>
<dbReference type="GO" id="GO:0003723">
    <property type="term" value="F:RNA binding"/>
    <property type="evidence" value="ECO:0007669"/>
    <property type="project" value="UniProtKB-KW"/>
</dbReference>
<dbReference type="Gene3D" id="2.30.30.100">
    <property type="match status" value="1"/>
</dbReference>
<keyword evidence="4" id="KW-0963">Cytoplasm</keyword>
<evidence type="ECO:0000256" key="4">
    <source>
        <dbReference type="ARBA" id="ARBA00022490"/>
    </source>
</evidence>
<comment type="caution">
    <text evidence="13">The sequence shown here is derived from an EMBL/GenBank/DDBJ whole genome shotgun (WGS) entry which is preliminary data.</text>
</comment>
<keyword evidence="7" id="KW-0508">mRNA splicing</keyword>
<evidence type="ECO:0000259" key="12">
    <source>
        <dbReference type="PROSITE" id="PS52002"/>
    </source>
</evidence>
<comment type="similarity">
    <text evidence="3">Belongs to the snRNP SmB/SmN family.</text>
</comment>
<dbReference type="InterPro" id="IPR050914">
    <property type="entry name" value="snRNP_SmB/NAA38-like"/>
</dbReference>
<dbReference type="GO" id="GO:0005685">
    <property type="term" value="C:U1 snRNP"/>
    <property type="evidence" value="ECO:0007669"/>
    <property type="project" value="TreeGrafter"/>
</dbReference>
<organism evidence="13 14">
    <name type="scientific">Caerostris darwini</name>
    <dbReference type="NCBI Taxonomy" id="1538125"/>
    <lineage>
        <taxon>Eukaryota</taxon>
        <taxon>Metazoa</taxon>
        <taxon>Ecdysozoa</taxon>
        <taxon>Arthropoda</taxon>
        <taxon>Chelicerata</taxon>
        <taxon>Arachnida</taxon>
        <taxon>Araneae</taxon>
        <taxon>Araneomorphae</taxon>
        <taxon>Entelegynae</taxon>
        <taxon>Araneoidea</taxon>
        <taxon>Araneidae</taxon>
        <taxon>Caerostris</taxon>
    </lineage>
</organism>